<dbReference type="EC" id="2.7.4.6" evidence="8"/>
<protein>
    <recommendedName>
        <fullName evidence="8">Nucleoside diphosphate kinase</fullName>
        <ecNumber evidence="8">2.7.4.6</ecNumber>
    </recommendedName>
</protein>
<organism evidence="10 11">
    <name type="scientific">Cichlidogyrus casuarinus</name>
    <dbReference type="NCBI Taxonomy" id="1844966"/>
    <lineage>
        <taxon>Eukaryota</taxon>
        <taxon>Metazoa</taxon>
        <taxon>Spiralia</taxon>
        <taxon>Lophotrochozoa</taxon>
        <taxon>Platyhelminthes</taxon>
        <taxon>Monogenea</taxon>
        <taxon>Monopisthocotylea</taxon>
        <taxon>Dactylogyridea</taxon>
        <taxon>Ancyrocephalidae</taxon>
        <taxon>Cichlidogyrus</taxon>
    </lineage>
</organism>
<dbReference type="InterPro" id="IPR034907">
    <property type="entry name" value="NDK-like_dom"/>
</dbReference>
<evidence type="ECO:0000256" key="2">
    <source>
        <dbReference type="ARBA" id="ARBA00022679"/>
    </source>
</evidence>
<dbReference type="PANTHER" id="PTHR46161:SF3">
    <property type="entry name" value="NUCLEOSIDE DIPHOSPHATE KINASE DDB_G0292928-RELATED"/>
    <property type="match status" value="1"/>
</dbReference>
<comment type="caution">
    <text evidence="10">The sequence shown here is derived from an EMBL/GenBank/DDBJ whole genome shotgun (WGS) entry which is preliminary data.</text>
</comment>
<evidence type="ECO:0000256" key="5">
    <source>
        <dbReference type="ARBA" id="ARBA00022840"/>
    </source>
</evidence>
<dbReference type="GO" id="GO:0004550">
    <property type="term" value="F:nucleoside diphosphate kinase activity"/>
    <property type="evidence" value="ECO:0007669"/>
    <property type="project" value="UniProtKB-EC"/>
</dbReference>
<dbReference type="PROSITE" id="PS51374">
    <property type="entry name" value="NDPK_LIKE"/>
    <property type="match status" value="1"/>
</dbReference>
<evidence type="ECO:0000259" key="9">
    <source>
        <dbReference type="SMART" id="SM00562"/>
    </source>
</evidence>
<dbReference type="PROSITE" id="PS00469">
    <property type="entry name" value="NDPK"/>
    <property type="match status" value="1"/>
</dbReference>
<comment type="caution">
    <text evidence="7">Lacks conserved residue(s) required for the propagation of feature annotation.</text>
</comment>
<keyword evidence="11" id="KW-1185">Reference proteome</keyword>
<evidence type="ECO:0000256" key="8">
    <source>
        <dbReference type="RuleBase" id="RU004013"/>
    </source>
</evidence>
<dbReference type="EMBL" id="JBJKFK010005135">
    <property type="protein sequence ID" value="KAL3308500.1"/>
    <property type="molecule type" value="Genomic_DNA"/>
</dbReference>
<evidence type="ECO:0000256" key="4">
    <source>
        <dbReference type="ARBA" id="ARBA00022777"/>
    </source>
</evidence>
<evidence type="ECO:0000313" key="11">
    <source>
        <dbReference type="Proteomes" id="UP001626550"/>
    </source>
</evidence>
<feature type="domain" description="Nucleoside diphosphate kinase-like" evidence="9">
    <location>
        <begin position="1"/>
        <end position="77"/>
    </location>
</feature>
<evidence type="ECO:0000313" key="10">
    <source>
        <dbReference type="EMBL" id="KAL3308500.1"/>
    </source>
</evidence>
<evidence type="ECO:0000256" key="6">
    <source>
        <dbReference type="ARBA" id="ARBA00023080"/>
    </source>
</evidence>
<dbReference type="GO" id="GO:0005524">
    <property type="term" value="F:ATP binding"/>
    <property type="evidence" value="ECO:0007669"/>
    <property type="project" value="UniProtKB-KW"/>
</dbReference>
<dbReference type="SUPFAM" id="SSF54919">
    <property type="entry name" value="Nucleoside diphosphate kinase, NDK"/>
    <property type="match status" value="1"/>
</dbReference>
<dbReference type="PANTHER" id="PTHR46161">
    <property type="entry name" value="NUCLEOSIDE DIPHOSPHATE KINASE"/>
    <property type="match status" value="1"/>
</dbReference>
<reference evidence="10 11" key="1">
    <citation type="submission" date="2024-11" db="EMBL/GenBank/DDBJ databases">
        <title>Adaptive evolution of stress response genes in parasites aligns with host niche diversity.</title>
        <authorList>
            <person name="Hahn C."/>
            <person name="Resl P."/>
        </authorList>
    </citation>
    <scope>NUCLEOTIDE SEQUENCE [LARGE SCALE GENOMIC DNA]</scope>
    <source>
        <strain evidence="10">EGGRZ-B1_66</strain>
        <tissue evidence="10">Body</tissue>
    </source>
</reference>
<dbReference type="Gene3D" id="3.30.70.141">
    <property type="entry name" value="Nucleoside diphosphate kinase-like domain"/>
    <property type="match status" value="1"/>
</dbReference>
<evidence type="ECO:0000256" key="3">
    <source>
        <dbReference type="ARBA" id="ARBA00022741"/>
    </source>
</evidence>
<dbReference type="GO" id="GO:0009117">
    <property type="term" value="P:nucleotide metabolic process"/>
    <property type="evidence" value="ECO:0007669"/>
    <property type="project" value="UniProtKB-KW"/>
</dbReference>
<keyword evidence="3 8" id="KW-0547">Nucleotide-binding</keyword>
<keyword evidence="2 8" id="KW-0808">Transferase</keyword>
<evidence type="ECO:0000256" key="7">
    <source>
        <dbReference type="PROSITE-ProRule" id="PRU00706"/>
    </source>
</evidence>
<accession>A0ABD2PMY0</accession>
<comment type="catalytic activity">
    <reaction evidence="8">
        <text>a 2'-deoxyribonucleoside 5'-diphosphate + ATP = a 2'-deoxyribonucleoside 5'-triphosphate + ADP</text>
        <dbReference type="Rhea" id="RHEA:44640"/>
        <dbReference type="ChEBI" id="CHEBI:30616"/>
        <dbReference type="ChEBI" id="CHEBI:61560"/>
        <dbReference type="ChEBI" id="CHEBI:73316"/>
        <dbReference type="ChEBI" id="CHEBI:456216"/>
        <dbReference type="EC" id="2.7.4.6"/>
    </reaction>
</comment>
<dbReference type="Pfam" id="PF00334">
    <property type="entry name" value="NDK"/>
    <property type="match status" value="1"/>
</dbReference>
<dbReference type="InterPro" id="IPR036850">
    <property type="entry name" value="NDK-like_dom_sf"/>
</dbReference>
<keyword evidence="6" id="KW-0546">Nucleotide metabolism</keyword>
<evidence type="ECO:0000256" key="1">
    <source>
        <dbReference type="ARBA" id="ARBA00008142"/>
    </source>
</evidence>
<dbReference type="InterPro" id="IPR023005">
    <property type="entry name" value="Nucleoside_diP_kinase_AS"/>
</dbReference>
<dbReference type="AlphaFoldDB" id="A0ABD2PMY0"/>
<gene>
    <name evidence="10" type="primary">NME6</name>
    <name evidence="10" type="ORF">Ciccas_012969</name>
</gene>
<sequence length="91" mass="10188">MICGPVGVHILSGDDAITRWRSMLGPAKMYQSVVRHPEKLRARFGLTDSRNGFHGSDSPESMLREALFFFPEHKLGSLFKLTSLNISESSH</sequence>
<comment type="similarity">
    <text evidence="1 7">Belongs to the NDK family.</text>
</comment>
<proteinExistence type="inferred from homology"/>
<keyword evidence="4 8" id="KW-0418">Kinase</keyword>
<name>A0ABD2PMY0_9PLAT</name>
<dbReference type="Proteomes" id="UP001626550">
    <property type="component" value="Unassembled WGS sequence"/>
</dbReference>
<dbReference type="SMART" id="SM00562">
    <property type="entry name" value="NDK"/>
    <property type="match status" value="1"/>
</dbReference>
<keyword evidence="5 8" id="KW-0067">ATP-binding</keyword>